<dbReference type="Proteomes" id="UP000366872">
    <property type="component" value="Unassembled WGS sequence"/>
</dbReference>
<dbReference type="PANTHER" id="PTHR42974:SF1">
    <property type="entry name" value="TYPE-3 GLUTAMINE SYNTHETASE"/>
    <property type="match status" value="1"/>
</dbReference>
<proteinExistence type="inferred from homology"/>
<organism evidence="5 6">
    <name type="scientific">Pontiella desulfatans</name>
    <dbReference type="NCBI Taxonomy" id="2750659"/>
    <lineage>
        <taxon>Bacteria</taxon>
        <taxon>Pseudomonadati</taxon>
        <taxon>Kiritimatiellota</taxon>
        <taxon>Kiritimatiellia</taxon>
        <taxon>Kiritimatiellales</taxon>
        <taxon>Pontiellaceae</taxon>
        <taxon>Pontiella</taxon>
    </lineage>
</organism>
<comment type="similarity">
    <text evidence="1 2">Belongs to the glutamine synthetase family.</text>
</comment>
<reference evidence="5 6" key="1">
    <citation type="submission" date="2019-04" db="EMBL/GenBank/DDBJ databases">
        <authorList>
            <person name="Van Vliet M D."/>
        </authorList>
    </citation>
    <scope>NUCLEOTIDE SEQUENCE [LARGE SCALE GENOMIC DNA]</scope>
    <source>
        <strain evidence="5 6">F1</strain>
    </source>
</reference>
<dbReference type="InterPro" id="IPR008147">
    <property type="entry name" value="Gln_synt_N"/>
</dbReference>
<dbReference type="GO" id="GO:0004356">
    <property type="term" value="F:glutamine synthetase activity"/>
    <property type="evidence" value="ECO:0007669"/>
    <property type="project" value="InterPro"/>
</dbReference>
<dbReference type="Gene3D" id="3.30.590.10">
    <property type="entry name" value="Glutamine synthetase/guanido kinase, catalytic domain"/>
    <property type="match status" value="1"/>
</dbReference>
<dbReference type="PANTHER" id="PTHR42974">
    <property type="entry name" value="GLUTAMINE SYNTHETASE"/>
    <property type="match status" value="1"/>
</dbReference>
<dbReference type="EMBL" id="CAAHFG010000002">
    <property type="protein sequence ID" value="VGO15373.1"/>
    <property type="molecule type" value="Genomic_DNA"/>
</dbReference>
<dbReference type="Gene3D" id="1.20.120.1560">
    <property type="match status" value="1"/>
</dbReference>
<sequence length="678" mass="73099">MKNTIEGFGELVFGLPVMEARLSAPTFASLKKTIDSGSTLDPGIADEVAEAMKEWAMEKGATHYTHWFQPLTGSTAEKHDSFIFPDFKGGVVTSFSGDELIQGEPDASSFPSGGLRATFEARGYTGWDPSSPAFIKYDSVNAATLCIPTVFCGYNGEALDKKTPLLRSMKVLSDQTIRLGKLFGIDCGDAMAQATLGGEQEYFLIDLDLVAERPDLLRTGRTLFGKPASKHQQLDDHYFGAIKPRVAAFMAELDAVLWQYGVPAKTRHNEVCPAQFEIAPVFETLNIGVDHNMITMEVLKVTAEKHGFACLLHEKPFAGVNGSGKHNNWAIMGPDGKNWLKPGDNPHENAKFMTIVVALLKAVDTHADLLRASVATAGNDHRLGANEAPPAVVSVFLGDQLTDIVEQIEAGGANESKDGGHIHLGVDLLPQLPRGNTDRNRTSPFAFVGNRFEFRAVGSNQSPAGANIVLNTIVAEAFDYICTEVETAVAGGKEFNAALQDVLAAVIKEHKRILFNGDGYTDEWIEEATKVRGLPNLVTTEDALPMLQTQKAKDLFAKYGVLSNAELESRFNIYEETYETIIGIEAATAAEIAKTMLVPAAVTAIAEYSAVPAVAGICAEMSSLLEKAVAGIAKLEAAEKPAKQIAAMNELRVSIDALESLVPADLWPLPSYAELLLV</sequence>
<dbReference type="InterPro" id="IPR008146">
    <property type="entry name" value="Gln_synth_cat_dom"/>
</dbReference>
<accession>A0A6C2U646</accession>
<keyword evidence="6" id="KW-1185">Reference proteome</keyword>
<gene>
    <name evidence="5" type="ORF">PDESU_03956</name>
</gene>
<evidence type="ECO:0000313" key="5">
    <source>
        <dbReference type="EMBL" id="VGO15373.1"/>
    </source>
</evidence>
<dbReference type="AlphaFoldDB" id="A0A6C2U646"/>
<dbReference type="GO" id="GO:0006542">
    <property type="term" value="P:glutamine biosynthetic process"/>
    <property type="evidence" value="ECO:0007669"/>
    <property type="project" value="InterPro"/>
</dbReference>
<feature type="domain" description="GS beta-grasp" evidence="3">
    <location>
        <begin position="62"/>
        <end position="156"/>
    </location>
</feature>
<dbReference type="Pfam" id="PF12437">
    <property type="entry name" value="GSIII_N"/>
    <property type="match status" value="1"/>
</dbReference>
<dbReference type="InterPro" id="IPR014746">
    <property type="entry name" value="Gln_synth/guanido_kin_cat_dom"/>
</dbReference>
<dbReference type="InterPro" id="IPR052725">
    <property type="entry name" value="GS_Type-3"/>
</dbReference>
<evidence type="ECO:0000259" key="3">
    <source>
        <dbReference type="PROSITE" id="PS51986"/>
    </source>
</evidence>
<dbReference type="SUPFAM" id="SSF55931">
    <property type="entry name" value="Glutamine synthetase/guanido kinase"/>
    <property type="match status" value="1"/>
</dbReference>
<dbReference type="InterPro" id="IPR022147">
    <property type="entry name" value="GSIII_N"/>
</dbReference>
<dbReference type="PROSITE" id="PS51987">
    <property type="entry name" value="GS_CATALYTIC"/>
    <property type="match status" value="1"/>
</dbReference>
<evidence type="ECO:0000256" key="2">
    <source>
        <dbReference type="RuleBase" id="RU000384"/>
    </source>
</evidence>
<evidence type="ECO:0000256" key="1">
    <source>
        <dbReference type="PROSITE-ProRule" id="PRU01330"/>
    </source>
</evidence>
<evidence type="ECO:0000259" key="4">
    <source>
        <dbReference type="PROSITE" id="PS51987"/>
    </source>
</evidence>
<feature type="domain" description="GS catalytic" evidence="4">
    <location>
        <begin position="161"/>
        <end position="597"/>
    </location>
</feature>
<name>A0A6C2U646_PONDE</name>
<dbReference type="InterPro" id="IPR040577">
    <property type="entry name" value="Gln-synt_C"/>
</dbReference>
<dbReference type="PROSITE" id="PS51986">
    <property type="entry name" value="GS_BETA_GRASP"/>
    <property type="match status" value="1"/>
</dbReference>
<dbReference type="Pfam" id="PF18318">
    <property type="entry name" value="Gln-synt_C-ter"/>
    <property type="match status" value="1"/>
</dbReference>
<protein>
    <submittedName>
        <fullName evidence="5">Uncharacterized protein</fullName>
    </submittedName>
</protein>
<dbReference type="SMART" id="SM01230">
    <property type="entry name" value="Gln-synt_C"/>
    <property type="match status" value="1"/>
</dbReference>
<dbReference type="Pfam" id="PF00120">
    <property type="entry name" value="Gln-synt_C"/>
    <property type="match status" value="1"/>
</dbReference>
<evidence type="ECO:0000313" key="6">
    <source>
        <dbReference type="Proteomes" id="UP000366872"/>
    </source>
</evidence>
<dbReference type="RefSeq" id="WP_136080943.1">
    <property type="nucleotide sequence ID" value="NZ_CAAHFG010000002.1"/>
</dbReference>